<evidence type="ECO:0000256" key="1">
    <source>
        <dbReference type="SAM" id="Phobius"/>
    </source>
</evidence>
<keyword evidence="1" id="KW-0472">Membrane</keyword>
<keyword evidence="1" id="KW-1133">Transmembrane helix</keyword>
<proteinExistence type="predicted"/>
<name>A0A0E9UL74_ANGAN</name>
<protein>
    <submittedName>
        <fullName evidence="2">Uncharacterized protein</fullName>
    </submittedName>
</protein>
<organism evidence="2">
    <name type="scientific">Anguilla anguilla</name>
    <name type="common">European freshwater eel</name>
    <name type="synonym">Muraena anguilla</name>
    <dbReference type="NCBI Taxonomy" id="7936"/>
    <lineage>
        <taxon>Eukaryota</taxon>
        <taxon>Metazoa</taxon>
        <taxon>Chordata</taxon>
        <taxon>Craniata</taxon>
        <taxon>Vertebrata</taxon>
        <taxon>Euteleostomi</taxon>
        <taxon>Actinopterygii</taxon>
        <taxon>Neopterygii</taxon>
        <taxon>Teleostei</taxon>
        <taxon>Anguilliformes</taxon>
        <taxon>Anguillidae</taxon>
        <taxon>Anguilla</taxon>
    </lineage>
</organism>
<dbReference type="EMBL" id="GBXM01042035">
    <property type="protein sequence ID" value="JAH66542.1"/>
    <property type="molecule type" value="Transcribed_RNA"/>
</dbReference>
<reference evidence="2" key="2">
    <citation type="journal article" date="2015" name="Fish Shellfish Immunol.">
        <title>Early steps in the European eel (Anguilla anguilla)-Vibrio vulnificus interaction in the gills: Role of the RtxA13 toxin.</title>
        <authorList>
            <person name="Callol A."/>
            <person name="Pajuelo D."/>
            <person name="Ebbesson L."/>
            <person name="Teles M."/>
            <person name="MacKenzie S."/>
            <person name="Amaro C."/>
        </authorList>
    </citation>
    <scope>NUCLEOTIDE SEQUENCE</scope>
</reference>
<feature type="transmembrane region" description="Helical" evidence="1">
    <location>
        <begin position="6"/>
        <end position="24"/>
    </location>
</feature>
<keyword evidence="1" id="KW-0812">Transmembrane</keyword>
<sequence length="35" mass="4164">MFDGCTVSSCIRMLVFLFNVCYVCKQTKVRTLYFF</sequence>
<reference evidence="2" key="1">
    <citation type="submission" date="2014-11" db="EMBL/GenBank/DDBJ databases">
        <authorList>
            <person name="Amaro Gonzalez C."/>
        </authorList>
    </citation>
    <scope>NUCLEOTIDE SEQUENCE</scope>
</reference>
<evidence type="ECO:0000313" key="2">
    <source>
        <dbReference type="EMBL" id="JAH66542.1"/>
    </source>
</evidence>
<accession>A0A0E9UL74</accession>
<dbReference type="AlphaFoldDB" id="A0A0E9UL74"/>